<dbReference type="EMBL" id="CP089982">
    <property type="protein sequence ID" value="WXA91249.1"/>
    <property type="molecule type" value="Genomic_DNA"/>
</dbReference>
<dbReference type="InterPro" id="IPR037171">
    <property type="entry name" value="NagB/RpiA_transferase-like"/>
</dbReference>
<name>A0ABZ2JZL5_9BACT</name>
<dbReference type="SUPFAM" id="SSF100950">
    <property type="entry name" value="NagB/RpiA/CoA transferase-like"/>
    <property type="match status" value="1"/>
</dbReference>
<evidence type="ECO:0000256" key="3">
    <source>
        <dbReference type="ARBA" id="ARBA00023125"/>
    </source>
</evidence>
<reference evidence="6 7" key="1">
    <citation type="submission" date="2021-12" db="EMBL/GenBank/DDBJ databases">
        <title>Discovery of the Pendulisporaceae a myxobacterial family with distinct sporulation behavior and unique specialized metabolism.</title>
        <authorList>
            <person name="Garcia R."/>
            <person name="Popoff A."/>
            <person name="Bader C.D."/>
            <person name="Loehr J."/>
            <person name="Walesch S."/>
            <person name="Walt C."/>
            <person name="Boldt J."/>
            <person name="Bunk B."/>
            <person name="Haeckl F.J.F.P.J."/>
            <person name="Gunesch A.P."/>
            <person name="Birkelbach J."/>
            <person name="Nuebel U."/>
            <person name="Pietschmann T."/>
            <person name="Bach T."/>
            <person name="Mueller R."/>
        </authorList>
    </citation>
    <scope>NUCLEOTIDE SEQUENCE [LARGE SCALE GENOMIC DNA]</scope>
    <source>
        <strain evidence="6 7">MSr12523</strain>
    </source>
</reference>
<dbReference type="Gene3D" id="1.10.10.10">
    <property type="entry name" value="Winged helix-like DNA-binding domain superfamily/Winged helix DNA-binding domain"/>
    <property type="match status" value="1"/>
</dbReference>
<evidence type="ECO:0000256" key="2">
    <source>
        <dbReference type="ARBA" id="ARBA00023015"/>
    </source>
</evidence>
<dbReference type="InterPro" id="IPR051054">
    <property type="entry name" value="SorC_transcr_regulators"/>
</dbReference>
<dbReference type="Gene3D" id="3.40.50.1360">
    <property type="match status" value="1"/>
</dbReference>
<evidence type="ECO:0000256" key="1">
    <source>
        <dbReference type="ARBA" id="ARBA00010466"/>
    </source>
</evidence>
<comment type="similarity">
    <text evidence="1">Belongs to the SorC transcriptional regulatory family.</text>
</comment>
<evidence type="ECO:0000313" key="7">
    <source>
        <dbReference type="Proteomes" id="UP001379533"/>
    </source>
</evidence>
<dbReference type="RefSeq" id="WP_394841868.1">
    <property type="nucleotide sequence ID" value="NZ_CP089982.1"/>
</dbReference>
<dbReference type="Proteomes" id="UP001379533">
    <property type="component" value="Chromosome"/>
</dbReference>
<evidence type="ECO:0000313" key="6">
    <source>
        <dbReference type="EMBL" id="WXA91249.1"/>
    </source>
</evidence>
<protein>
    <recommendedName>
        <fullName evidence="5">Sugar-binding domain-containing protein</fullName>
    </recommendedName>
</protein>
<proteinExistence type="inferred from homology"/>
<accession>A0ABZ2JZL5</accession>
<keyword evidence="3" id="KW-0238">DNA-binding</keyword>
<dbReference type="Pfam" id="PF04198">
    <property type="entry name" value="Sugar-bind"/>
    <property type="match status" value="1"/>
</dbReference>
<sequence length="329" mass="34088">MSKDDFALEARAAWLYYKGGLTQGEVAEKLGVSSVRVHRLIARAATAGIVKITVQGSITECVALEEEIKRLYGVPDCRVVPELPDAADPFRAIGAEAAEMLSTAIESGVHAIIGLGHGRSIASAIDQLPQLTPGGRLSIVSLLGGVPHQRRASTFDVIYRLAGKTGAEAWVMPVPLFADTSSAAHTIAAQRSIAETLRLGAESSLSLVGIGEVTGTASLIAAHAIEEDDARTLRSAGAVGEILGHYYDAEGHPVEGPIAKRVIAVAPKSLSRGLVAMASGAQKVAAIASILATGHLKGLITDEPTATALVAFANRVKPAKRKSASTRGS</sequence>
<evidence type="ECO:0000259" key="5">
    <source>
        <dbReference type="Pfam" id="PF04198"/>
    </source>
</evidence>
<keyword evidence="4" id="KW-0804">Transcription</keyword>
<evidence type="ECO:0000256" key="4">
    <source>
        <dbReference type="ARBA" id="ARBA00023163"/>
    </source>
</evidence>
<organism evidence="6 7">
    <name type="scientific">Pendulispora brunnea</name>
    <dbReference type="NCBI Taxonomy" id="2905690"/>
    <lineage>
        <taxon>Bacteria</taxon>
        <taxon>Pseudomonadati</taxon>
        <taxon>Myxococcota</taxon>
        <taxon>Myxococcia</taxon>
        <taxon>Myxococcales</taxon>
        <taxon>Sorangiineae</taxon>
        <taxon>Pendulisporaceae</taxon>
        <taxon>Pendulispora</taxon>
    </lineage>
</organism>
<gene>
    <name evidence="6" type="ORF">LZC95_32935</name>
</gene>
<dbReference type="InterPro" id="IPR007324">
    <property type="entry name" value="Sugar-bd_dom_put"/>
</dbReference>
<keyword evidence="2" id="KW-0805">Transcription regulation</keyword>
<feature type="domain" description="Sugar-binding" evidence="5">
    <location>
        <begin position="58"/>
        <end position="310"/>
    </location>
</feature>
<keyword evidence="7" id="KW-1185">Reference proteome</keyword>
<dbReference type="PANTHER" id="PTHR34294">
    <property type="entry name" value="TRANSCRIPTIONAL REGULATOR-RELATED"/>
    <property type="match status" value="1"/>
</dbReference>
<dbReference type="PANTHER" id="PTHR34294:SF1">
    <property type="entry name" value="TRANSCRIPTIONAL REGULATOR LSRR"/>
    <property type="match status" value="1"/>
</dbReference>
<dbReference type="InterPro" id="IPR036388">
    <property type="entry name" value="WH-like_DNA-bd_sf"/>
</dbReference>